<dbReference type="Proteomes" id="UP000033457">
    <property type="component" value="Chromosome"/>
</dbReference>
<dbReference type="NCBIfam" id="TIGR03491">
    <property type="entry name" value="TM0106 family RecB-like putative nuclease"/>
    <property type="match status" value="1"/>
</dbReference>
<dbReference type="InterPro" id="IPR038720">
    <property type="entry name" value="YprB_RNase_H-like_dom"/>
</dbReference>
<proteinExistence type="predicted"/>
<reference evidence="2 3" key="1">
    <citation type="journal article" date="2015" name="Genome Announc.">
        <title>Complete Genome Sequence of Corynebacterium kutscheri DSM 20755, a Corynebacterial Type Strain with Remarkably Low G+C Content of Chromosomal DNA.</title>
        <authorList>
            <person name="Ruckert C."/>
            <person name="Albersmeier A."/>
            <person name="Winkler A."/>
            <person name="Tauch A."/>
        </authorList>
    </citation>
    <scope>NUCLEOTIDE SEQUENCE [LARGE SCALE GENOMIC DNA]</scope>
    <source>
        <strain evidence="2 3">DSM 20755</strain>
    </source>
</reference>
<dbReference type="AlphaFoldDB" id="A0A0F6TE18"/>
<dbReference type="InterPro" id="IPR019993">
    <property type="entry name" value="RecB_nuclease_TM0106_put"/>
</dbReference>
<sequence>MKLSPKDLVGCRYRMVQRQRWGDIAPTSSALARSIRLAEAQDEVFSLLPTRASRGDTVRFSRIDIGVDTTGDLAHRVADAEAAVFETWEALASGATLITNPMLEVADFRFRVAALVRRGDGNYMPVIVSNHRIARPSSRKEIAMIPTTRLGLGIQHKVAYEIKSHAHDSYTLALAARALAEVGLSAQRGGVIGQDHHRVFILNTDLLQHGLDQALNQPIPTQARRVKECGGCKFWQYCHDELVARDDLSLYLSGDRANTYRDQGINTVQGLIDAQLGTASVLAQAWRDDIAVLRQPDFSRHDIPRFDVEIDIDVEAYLDQGAYLWGTFDGDEYRNFVIWHGLGQEEEAKNFARFWDWLSTQRRQASANGKTVGVFCYSAHGENHWLSFSARRFSQYPGVPSEQEVRDFIQSDSWIDVFALVKRSLVGPGGLGLKVVAPEAGFCWEEQDVDGEESVNLFMQARAGDEHVRHRLLSYNGDDCRATRAVREWLSAGAPGSAKL</sequence>
<evidence type="ECO:0000313" key="2">
    <source>
        <dbReference type="EMBL" id="AKE42166.1"/>
    </source>
</evidence>
<dbReference type="KEGG" id="cku:UL82_10145"/>
<feature type="domain" description="YprB ribonuclease H-like" evidence="1">
    <location>
        <begin position="313"/>
        <end position="490"/>
    </location>
</feature>
<dbReference type="STRING" id="35755.UL82_10145"/>
<name>A0A0F6TE18_9CORY</name>
<accession>A0A0F6TE18</accession>
<dbReference type="EMBL" id="CP011312">
    <property type="protein sequence ID" value="AKE42166.1"/>
    <property type="molecule type" value="Genomic_DNA"/>
</dbReference>
<gene>
    <name evidence="2" type="ORF">UL82_10145</name>
</gene>
<keyword evidence="3" id="KW-1185">Reference proteome</keyword>
<evidence type="ECO:0000313" key="3">
    <source>
        <dbReference type="Proteomes" id="UP000033457"/>
    </source>
</evidence>
<dbReference type="Pfam" id="PF13482">
    <property type="entry name" value="RNase_H_2"/>
    <property type="match status" value="1"/>
</dbReference>
<organism evidence="2 3">
    <name type="scientific">Corynebacterium kutscheri</name>
    <dbReference type="NCBI Taxonomy" id="35755"/>
    <lineage>
        <taxon>Bacteria</taxon>
        <taxon>Bacillati</taxon>
        <taxon>Actinomycetota</taxon>
        <taxon>Actinomycetes</taxon>
        <taxon>Mycobacteriales</taxon>
        <taxon>Corynebacteriaceae</taxon>
        <taxon>Corynebacterium</taxon>
    </lineage>
</organism>
<protein>
    <submittedName>
        <fullName evidence="2">RecB family nuclease, putative, TM0106 family</fullName>
    </submittedName>
</protein>
<dbReference type="HOGENOM" id="CLU_027557_0_0_11"/>
<evidence type="ECO:0000259" key="1">
    <source>
        <dbReference type="Pfam" id="PF13482"/>
    </source>
</evidence>